<evidence type="ECO:0000259" key="8">
    <source>
        <dbReference type="PROSITE" id="PS50222"/>
    </source>
</evidence>
<dbReference type="GO" id="GO:0012505">
    <property type="term" value="C:endomembrane system"/>
    <property type="evidence" value="ECO:0007669"/>
    <property type="project" value="UniProtKB-SubCell"/>
</dbReference>
<evidence type="ECO:0000256" key="3">
    <source>
        <dbReference type="ARBA" id="ARBA00022490"/>
    </source>
</evidence>
<dbReference type="Proteomes" id="UP000261500">
    <property type="component" value="Unplaced"/>
</dbReference>
<reference evidence="9" key="1">
    <citation type="submission" date="2025-05" db="UniProtKB">
        <authorList>
            <consortium name="Ensembl"/>
        </authorList>
    </citation>
    <scope>IDENTIFICATION</scope>
</reference>
<name>A0A3B3U3G0_9TELE</name>
<dbReference type="Pfam" id="PF13405">
    <property type="entry name" value="EF-hand_6"/>
    <property type="match status" value="1"/>
</dbReference>
<dbReference type="InterPro" id="IPR018247">
    <property type="entry name" value="EF_Hand_1_Ca_BS"/>
</dbReference>
<dbReference type="GO" id="GO:0110158">
    <property type="term" value="C:calpain complex"/>
    <property type="evidence" value="ECO:0007669"/>
    <property type="project" value="TreeGrafter"/>
</dbReference>
<keyword evidence="10" id="KW-1185">Reference proteome</keyword>
<dbReference type="InterPro" id="IPR011992">
    <property type="entry name" value="EF-hand-dom_pair"/>
</dbReference>
<evidence type="ECO:0000256" key="1">
    <source>
        <dbReference type="ARBA" id="ARBA00004308"/>
    </source>
</evidence>
<dbReference type="PANTHER" id="PTHR46735:SF3">
    <property type="entry name" value="CALPAIN SMALL SUBUNIT 1-RELATED"/>
    <property type="match status" value="1"/>
</dbReference>
<evidence type="ECO:0000256" key="4">
    <source>
        <dbReference type="ARBA" id="ARBA00022723"/>
    </source>
</evidence>
<accession>A0A3B3U3G0</accession>
<protein>
    <recommendedName>
        <fullName evidence="8">EF-hand domain-containing protein</fullName>
    </recommendedName>
</protein>
<keyword evidence="3" id="KW-0963">Cytoplasm</keyword>
<keyword evidence="6" id="KW-0106">Calcium</keyword>
<keyword evidence="5" id="KW-0677">Repeat</keyword>
<evidence type="ECO:0000313" key="10">
    <source>
        <dbReference type="Proteomes" id="UP000261500"/>
    </source>
</evidence>
<sequence>MTAVKQVDNTGKMEFQEFKVFWDKMKKWIMLFLSFDTDRSGKMSSYELRTALKAAGMNLNNQLLQLIGLRFADDNYDIDFDDYLTCIVRLENMFSTLKKLTYSLETAVKINIYD</sequence>
<dbReference type="PROSITE" id="PS00018">
    <property type="entry name" value="EF_HAND_1"/>
    <property type="match status" value="1"/>
</dbReference>
<evidence type="ECO:0000256" key="5">
    <source>
        <dbReference type="ARBA" id="ARBA00022737"/>
    </source>
</evidence>
<comment type="subcellular location">
    <subcellularLocation>
        <location evidence="2">Cytoplasm</location>
    </subcellularLocation>
    <subcellularLocation>
        <location evidence="1">Endomembrane system</location>
    </subcellularLocation>
</comment>
<evidence type="ECO:0000313" key="9">
    <source>
        <dbReference type="Ensembl" id="ENSPLAP00000007142.1"/>
    </source>
</evidence>
<dbReference type="InterPro" id="IPR002048">
    <property type="entry name" value="EF_hand_dom"/>
</dbReference>
<organism evidence="9 10">
    <name type="scientific">Poecilia latipinna</name>
    <name type="common">sailfin molly</name>
    <dbReference type="NCBI Taxonomy" id="48699"/>
    <lineage>
        <taxon>Eukaryota</taxon>
        <taxon>Metazoa</taxon>
        <taxon>Chordata</taxon>
        <taxon>Craniata</taxon>
        <taxon>Vertebrata</taxon>
        <taxon>Euteleostomi</taxon>
        <taxon>Actinopterygii</taxon>
        <taxon>Neopterygii</taxon>
        <taxon>Teleostei</taxon>
        <taxon>Neoteleostei</taxon>
        <taxon>Acanthomorphata</taxon>
        <taxon>Ovalentaria</taxon>
        <taxon>Atherinomorphae</taxon>
        <taxon>Cyprinodontiformes</taxon>
        <taxon>Poeciliidae</taxon>
        <taxon>Poeciliinae</taxon>
        <taxon>Poecilia</taxon>
    </lineage>
</organism>
<dbReference type="PANTHER" id="PTHR46735">
    <property type="entry name" value="CALPAIN, SMALL SUBUNIT 1 A-RELATED"/>
    <property type="match status" value="1"/>
</dbReference>
<evidence type="ECO:0000256" key="2">
    <source>
        <dbReference type="ARBA" id="ARBA00004496"/>
    </source>
</evidence>
<dbReference type="SUPFAM" id="SSF47473">
    <property type="entry name" value="EF-hand"/>
    <property type="match status" value="1"/>
</dbReference>
<proteinExistence type="predicted"/>
<dbReference type="PROSITE" id="PS50222">
    <property type="entry name" value="EF_HAND_2"/>
    <property type="match status" value="1"/>
</dbReference>
<dbReference type="Ensembl" id="ENSPLAT00000005065.1">
    <property type="protein sequence ID" value="ENSPLAP00000007142.1"/>
    <property type="gene ID" value="ENSPLAG00000009434.1"/>
</dbReference>
<dbReference type="GO" id="GO:0005509">
    <property type="term" value="F:calcium ion binding"/>
    <property type="evidence" value="ECO:0007669"/>
    <property type="project" value="InterPro"/>
</dbReference>
<evidence type="ECO:0000256" key="6">
    <source>
        <dbReference type="ARBA" id="ARBA00022837"/>
    </source>
</evidence>
<dbReference type="Gene3D" id="1.10.238.10">
    <property type="entry name" value="EF-hand"/>
    <property type="match status" value="1"/>
</dbReference>
<dbReference type="Ensembl" id="ENSPLAT00000020658.1">
    <property type="protein sequence ID" value="ENSPLAP00000012840.1"/>
    <property type="gene ID" value="ENSPLAG00000016251.1"/>
</dbReference>
<evidence type="ECO:0000256" key="7">
    <source>
        <dbReference type="ARBA" id="ARBA00023136"/>
    </source>
</evidence>
<keyword evidence="7" id="KW-0472">Membrane</keyword>
<keyword evidence="4" id="KW-0479">Metal-binding</keyword>
<dbReference type="AlphaFoldDB" id="A0A3B3U3G0"/>
<dbReference type="GeneTree" id="ENSGT00940000158966"/>
<feature type="domain" description="EF-hand" evidence="8">
    <location>
        <begin position="23"/>
        <end position="58"/>
    </location>
</feature>